<gene>
    <name evidence="14" type="ORF">OS493_033647</name>
</gene>
<dbReference type="GO" id="GO:0004656">
    <property type="term" value="F:procollagen-proline 4-dioxygenase activity"/>
    <property type="evidence" value="ECO:0007669"/>
    <property type="project" value="UniProtKB-EC"/>
</dbReference>
<comment type="similarity">
    <text evidence="4">Belongs to the P4HA family.</text>
</comment>
<name>A0A9W9YIW7_9CNID</name>
<reference evidence="14" key="1">
    <citation type="submission" date="2023-01" db="EMBL/GenBank/DDBJ databases">
        <title>Genome assembly of the deep-sea coral Lophelia pertusa.</title>
        <authorList>
            <person name="Herrera S."/>
            <person name="Cordes E."/>
        </authorList>
    </citation>
    <scope>NUCLEOTIDE SEQUENCE</scope>
    <source>
        <strain evidence="14">USNM1676648</strain>
        <tissue evidence="14">Polyp</tissue>
    </source>
</reference>
<comment type="cofactor">
    <cofactor evidence="1">
        <name>L-ascorbate</name>
        <dbReference type="ChEBI" id="CHEBI:38290"/>
    </cofactor>
</comment>
<dbReference type="Pfam" id="PF08336">
    <property type="entry name" value="P4Ha_N"/>
    <property type="match status" value="1"/>
</dbReference>
<evidence type="ECO:0000256" key="11">
    <source>
        <dbReference type="ARBA" id="ARBA00023004"/>
    </source>
</evidence>
<dbReference type="Pfam" id="PF23558">
    <property type="entry name" value="TPR_P4H"/>
    <property type="match status" value="1"/>
</dbReference>
<sequence length="505" mass="57229">MVIAMHSLAQMEQIVNLEMKLGESLAKFVELEKKRLDKIKQFSKSVKEATDQVKTEGMKSIENPATSYAIIKRFANGWTELSKFLDKDYANDLQELLKSNKWQFPTYSEDLIGAIAALFRLQDTYNISTADIVNNNIQGCVPAPKLLAEDCFDLGTLAYRAGRYGQAREWLNMADELTRGGRHDGGVNHTELLEYLAWIEYVKGNPERSLNLTLELLEMAPHSEQAKENVMHYKKAAEEGTHDSPDQIKAKKEEINTASFTSSEYATLCRGNTSKSTPQGNLICWYQGRKNPLLMIRPIKVEMVWRKPRIFIFRDLLSTAEANRIKEVATPRLKRATVFNKHTGELENVNYRVSKSAWLDNEDDEVVARVNRRIGDVTGLEMSTAEPLQIANYGMAGQYEFHLDFGEPGSPLDVSPNGNRIATVLLYLNDVSRGGYTVFTRAKTFVSPTMGDAVFWYNLKKSGKGDYETEHAACPVLCGNKWVANKWIHTRGQEFRRKCSLNPDK</sequence>
<feature type="domain" description="Fe2OG dioxygenase" evidence="13">
    <location>
        <begin position="384"/>
        <end position="490"/>
    </location>
</feature>
<dbReference type="OrthoDB" id="420380at2759"/>
<evidence type="ECO:0000256" key="5">
    <source>
        <dbReference type="ARBA" id="ARBA00012269"/>
    </source>
</evidence>
<dbReference type="GO" id="GO:0005506">
    <property type="term" value="F:iron ion binding"/>
    <property type="evidence" value="ECO:0007669"/>
    <property type="project" value="InterPro"/>
</dbReference>
<dbReference type="PROSITE" id="PS51471">
    <property type="entry name" value="FE2OG_OXY"/>
    <property type="match status" value="1"/>
</dbReference>
<dbReference type="Pfam" id="PF13640">
    <property type="entry name" value="2OG-FeII_Oxy_3"/>
    <property type="match status" value="1"/>
</dbReference>
<keyword evidence="11" id="KW-0408">Iron</keyword>
<dbReference type="FunFam" id="2.60.120.620:FF:000001">
    <property type="entry name" value="Prolyl 4-hydroxylase subunit alpha 2"/>
    <property type="match status" value="1"/>
</dbReference>
<proteinExistence type="inferred from homology"/>
<evidence type="ECO:0000256" key="7">
    <source>
        <dbReference type="ARBA" id="ARBA00022824"/>
    </source>
</evidence>
<dbReference type="PANTHER" id="PTHR10869">
    <property type="entry name" value="PROLYL 4-HYDROXYLASE ALPHA SUBUNIT"/>
    <property type="match status" value="1"/>
</dbReference>
<evidence type="ECO:0000256" key="3">
    <source>
        <dbReference type="ARBA" id="ARBA00004319"/>
    </source>
</evidence>
<keyword evidence="9" id="KW-0223">Dioxygenase</keyword>
<keyword evidence="10" id="KW-0560">Oxidoreductase</keyword>
<evidence type="ECO:0000256" key="12">
    <source>
        <dbReference type="ARBA" id="ARBA00023180"/>
    </source>
</evidence>
<dbReference type="AlphaFoldDB" id="A0A9W9YIW7"/>
<dbReference type="PANTHER" id="PTHR10869:SF244">
    <property type="entry name" value="PROLYL 4-HYDROXYLASE SUBUNIT ALPHA-2"/>
    <property type="match status" value="1"/>
</dbReference>
<evidence type="ECO:0000256" key="6">
    <source>
        <dbReference type="ARBA" id="ARBA00022723"/>
    </source>
</evidence>
<evidence type="ECO:0000256" key="4">
    <source>
        <dbReference type="ARBA" id="ARBA00006511"/>
    </source>
</evidence>
<accession>A0A9W9YIW7</accession>
<dbReference type="InterPro" id="IPR011990">
    <property type="entry name" value="TPR-like_helical_dom_sf"/>
</dbReference>
<dbReference type="GO" id="GO:0005788">
    <property type="term" value="C:endoplasmic reticulum lumen"/>
    <property type="evidence" value="ECO:0007669"/>
    <property type="project" value="UniProtKB-SubCell"/>
</dbReference>
<evidence type="ECO:0000256" key="2">
    <source>
        <dbReference type="ARBA" id="ARBA00002035"/>
    </source>
</evidence>
<comment type="caution">
    <text evidence="14">The sequence shown here is derived from an EMBL/GenBank/DDBJ whole genome shotgun (WGS) entry which is preliminary data.</text>
</comment>
<evidence type="ECO:0000256" key="10">
    <source>
        <dbReference type="ARBA" id="ARBA00023002"/>
    </source>
</evidence>
<dbReference type="SMART" id="SM00702">
    <property type="entry name" value="P4Hc"/>
    <property type="match status" value="1"/>
</dbReference>
<dbReference type="InterPro" id="IPR044862">
    <property type="entry name" value="Pro_4_hyd_alph_FE2OG_OXY"/>
</dbReference>
<keyword evidence="12" id="KW-0325">Glycoprotein</keyword>
<evidence type="ECO:0000313" key="15">
    <source>
        <dbReference type="Proteomes" id="UP001163046"/>
    </source>
</evidence>
<dbReference type="Gene3D" id="6.10.140.1460">
    <property type="match status" value="1"/>
</dbReference>
<dbReference type="Proteomes" id="UP001163046">
    <property type="component" value="Unassembled WGS sequence"/>
</dbReference>
<keyword evidence="6" id="KW-0479">Metal-binding</keyword>
<evidence type="ECO:0000313" key="14">
    <source>
        <dbReference type="EMBL" id="KAJ7352836.1"/>
    </source>
</evidence>
<keyword evidence="8" id="KW-0847">Vitamin C</keyword>
<dbReference type="InterPro" id="IPR005123">
    <property type="entry name" value="Oxoglu/Fe-dep_dioxygenase_dom"/>
</dbReference>
<protein>
    <recommendedName>
        <fullName evidence="5">procollagen-proline 4-dioxygenase</fullName>
        <ecNumber evidence="5">1.14.11.2</ecNumber>
    </recommendedName>
</protein>
<dbReference type="InterPro" id="IPR006620">
    <property type="entry name" value="Pro_4_hyd_alph"/>
</dbReference>
<evidence type="ECO:0000256" key="9">
    <source>
        <dbReference type="ARBA" id="ARBA00022964"/>
    </source>
</evidence>
<dbReference type="InterPro" id="IPR045054">
    <property type="entry name" value="P4HA-like"/>
</dbReference>
<dbReference type="EMBL" id="MU827346">
    <property type="protein sequence ID" value="KAJ7352836.1"/>
    <property type="molecule type" value="Genomic_DNA"/>
</dbReference>
<dbReference type="SUPFAM" id="SSF48452">
    <property type="entry name" value="TPR-like"/>
    <property type="match status" value="1"/>
</dbReference>
<dbReference type="Gene3D" id="1.25.40.10">
    <property type="entry name" value="Tetratricopeptide repeat domain"/>
    <property type="match status" value="1"/>
</dbReference>
<evidence type="ECO:0000259" key="13">
    <source>
        <dbReference type="PROSITE" id="PS51471"/>
    </source>
</evidence>
<keyword evidence="15" id="KW-1185">Reference proteome</keyword>
<evidence type="ECO:0000256" key="8">
    <source>
        <dbReference type="ARBA" id="ARBA00022896"/>
    </source>
</evidence>
<comment type="function">
    <text evidence="2">Catalyzes the post-translational formation of 4-hydroxyproline in -Xaa-Pro-Gly- sequences in collagens and other proteins.</text>
</comment>
<keyword evidence="7" id="KW-0256">Endoplasmic reticulum</keyword>
<comment type="subcellular location">
    <subcellularLocation>
        <location evidence="3">Endoplasmic reticulum lumen</location>
    </subcellularLocation>
</comment>
<organism evidence="14 15">
    <name type="scientific">Desmophyllum pertusum</name>
    <dbReference type="NCBI Taxonomy" id="174260"/>
    <lineage>
        <taxon>Eukaryota</taxon>
        <taxon>Metazoa</taxon>
        <taxon>Cnidaria</taxon>
        <taxon>Anthozoa</taxon>
        <taxon>Hexacorallia</taxon>
        <taxon>Scleractinia</taxon>
        <taxon>Caryophylliina</taxon>
        <taxon>Caryophylliidae</taxon>
        <taxon>Desmophyllum</taxon>
    </lineage>
</organism>
<dbReference type="Gene3D" id="2.60.120.620">
    <property type="entry name" value="q2cbj1_9rhob like domain"/>
    <property type="match status" value="1"/>
</dbReference>
<evidence type="ECO:0000256" key="1">
    <source>
        <dbReference type="ARBA" id="ARBA00001961"/>
    </source>
</evidence>
<dbReference type="GO" id="GO:0031418">
    <property type="term" value="F:L-ascorbic acid binding"/>
    <property type="evidence" value="ECO:0007669"/>
    <property type="project" value="UniProtKB-KW"/>
</dbReference>
<dbReference type="InterPro" id="IPR059068">
    <property type="entry name" value="TPR_P4H"/>
</dbReference>
<dbReference type="EC" id="1.14.11.2" evidence="5"/>
<dbReference type="InterPro" id="IPR013547">
    <property type="entry name" value="P4H_N"/>
</dbReference>